<evidence type="ECO:0000313" key="2">
    <source>
        <dbReference type="EMBL" id="MBF2709474.1"/>
    </source>
</evidence>
<evidence type="ECO:0000256" key="1">
    <source>
        <dbReference type="SAM" id="Phobius"/>
    </source>
</evidence>
<feature type="transmembrane region" description="Helical" evidence="1">
    <location>
        <begin position="33"/>
        <end position="55"/>
    </location>
</feature>
<keyword evidence="1" id="KW-1133">Transmembrane helix</keyword>
<organism evidence="2 3">
    <name type="scientific">Flavobacterium soyangense</name>
    <dbReference type="NCBI Taxonomy" id="2023265"/>
    <lineage>
        <taxon>Bacteria</taxon>
        <taxon>Pseudomonadati</taxon>
        <taxon>Bacteroidota</taxon>
        <taxon>Flavobacteriia</taxon>
        <taxon>Flavobacteriales</taxon>
        <taxon>Flavobacteriaceae</taxon>
        <taxon>Flavobacterium</taxon>
    </lineage>
</organism>
<evidence type="ECO:0000313" key="3">
    <source>
        <dbReference type="Proteomes" id="UP000646211"/>
    </source>
</evidence>
<accession>A0A930Y1H1</accession>
<protein>
    <submittedName>
        <fullName evidence="2">Uncharacterized protein</fullName>
    </submittedName>
</protein>
<dbReference type="Proteomes" id="UP000646211">
    <property type="component" value="Unassembled WGS sequence"/>
</dbReference>
<sequence length="64" mass="7326">MKESINVWGIKEFEGDGKSCPIVPTNLPFHKKFVLFFFRFGICPVCVTMSLGYNLKKSLRKIAN</sequence>
<dbReference type="RefSeq" id="WP_194312713.1">
    <property type="nucleotide sequence ID" value="NZ_JADHEC010000032.1"/>
</dbReference>
<keyword evidence="1" id="KW-0812">Transmembrane</keyword>
<keyword evidence="3" id="KW-1185">Reference proteome</keyword>
<keyword evidence="1" id="KW-0472">Membrane</keyword>
<comment type="caution">
    <text evidence="2">The sequence shown here is derived from an EMBL/GenBank/DDBJ whole genome shotgun (WGS) entry which is preliminary data.</text>
</comment>
<reference evidence="2" key="1">
    <citation type="submission" date="2020-11" db="EMBL/GenBank/DDBJ databases">
        <title>Genome of Flavobacterium soyangense.</title>
        <authorList>
            <person name="Liu Q."/>
            <person name="Xin Y.-H."/>
        </authorList>
    </citation>
    <scope>NUCLEOTIDE SEQUENCE</scope>
    <source>
        <strain evidence="2">CGMCC 1.13493</strain>
    </source>
</reference>
<proteinExistence type="predicted"/>
<gene>
    <name evidence="2" type="ORF">IR213_12855</name>
</gene>
<name>A0A930Y1H1_9FLAO</name>
<dbReference type="AlphaFoldDB" id="A0A930Y1H1"/>
<dbReference type="EMBL" id="JADHEC010000032">
    <property type="protein sequence ID" value="MBF2709474.1"/>
    <property type="molecule type" value="Genomic_DNA"/>
</dbReference>